<evidence type="ECO:0000259" key="1">
    <source>
        <dbReference type="Pfam" id="PF01551"/>
    </source>
</evidence>
<organism evidence="2 3">
    <name type="scientific">candidate division WOR-1 bacterium RIFOXYB2_FULL_36_35</name>
    <dbReference type="NCBI Taxonomy" id="1802578"/>
    <lineage>
        <taxon>Bacteria</taxon>
        <taxon>Bacillati</taxon>
        <taxon>Saganbacteria</taxon>
    </lineage>
</organism>
<dbReference type="Proteomes" id="UP000177905">
    <property type="component" value="Unassembled WGS sequence"/>
</dbReference>
<accession>A0A1F4RY91</accession>
<dbReference type="InterPro" id="IPR011055">
    <property type="entry name" value="Dup_hybrid_motif"/>
</dbReference>
<dbReference type="CDD" id="cd12797">
    <property type="entry name" value="M23_peptidase"/>
    <property type="match status" value="1"/>
</dbReference>
<name>A0A1F4RY91_UNCSA</name>
<dbReference type="InterPro" id="IPR008969">
    <property type="entry name" value="CarboxyPept-like_regulatory"/>
</dbReference>
<proteinExistence type="predicted"/>
<dbReference type="SUPFAM" id="SSF51261">
    <property type="entry name" value="Duplicated hybrid motif"/>
    <property type="match status" value="1"/>
</dbReference>
<comment type="caution">
    <text evidence="2">The sequence shown here is derived from an EMBL/GenBank/DDBJ whole genome shotgun (WGS) entry which is preliminary data.</text>
</comment>
<dbReference type="Gene3D" id="2.60.40.1120">
    <property type="entry name" value="Carboxypeptidase-like, regulatory domain"/>
    <property type="match status" value="1"/>
</dbReference>
<protein>
    <recommendedName>
        <fullName evidence="1">M23ase beta-sheet core domain-containing protein</fullName>
    </recommendedName>
</protein>
<reference evidence="2 3" key="1">
    <citation type="journal article" date="2016" name="Nat. Commun.">
        <title>Thousands of microbial genomes shed light on interconnected biogeochemical processes in an aquifer system.</title>
        <authorList>
            <person name="Anantharaman K."/>
            <person name="Brown C.T."/>
            <person name="Hug L.A."/>
            <person name="Sharon I."/>
            <person name="Castelle C.J."/>
            <person name="Probst A.J."/>
            <person name="Thomas B.C."/>
            <person name="Singh A."/>
            <person name="Wilkins M.J."/>
            <person name="Karaoz U."/>
            <person name="Brodie E.L."/>
            <person name="Williams K.H."/>
            <person name="Hubbard S.S."/>
            <person name="Banfield J.F."/>
        </authorList>
    </citation>
    <scope>NUCLEOTIDE SEQUENCE [LARGE SCALE GENOMIC DNA]</scope>
</reference>
<dbReference type="SUPFAM" id="SSF49464">
    <property type="entry name" value="Carboxypeptidase regulatory domain-like"/>
    <property type="match status" value="1"/>
</dbReference>
<dbReference type="AlphaFoldDB" id="A0A1F4RY91"/>
<evidence type="ECO:0000313" key="3">
    <source>
        <dbReference type="Proteomes" id="UP000177905"/>
    </source>
</evidence>
<evidence type="ECO:0000313" key="2">
    <source>
        <dbReference type="EMBL" id="OGC13145.1"/>
    </source>
</evidence>
<dbReference type="Pfam" id="PF01551">
    <property type="entry name" value="Peptidase_M23"/>
    <property type="match status" value="1"/>
</dbReference>
<sequence length="340" mass="37393">MCIKTSNKLFSVFICLLGLFSFFIYGCSQSSSSSGGSGTQQSTDVGAIKGYVKEILTNNPIEGAVVSIEGNSISATTDSLGYFIMQSVPAGTEKLLISADNYESSFESFVVTKDQTLEVSFYLIPYYPVTTAVPSMIFTWETSTYGPLLFTSTTTGDIYGCAPFAITEESGTLNQEMAIFFMNRYREPIYAPFDGVITYFVTWENFENAESAGNGGEVWIRYGKNYAIGYRHIVTTGVNLTVGQKVSSGDVVGYLADKQISVPLGAFHEFAFGGKEGADYYFYKPYDYYDEASKSILLDIWNGSYIKTDYGYNTVTTPWGDVDKFTSSGANQEIPTKGRI</sequence>
<dbReference type="PROSITE" id="PS51257">
    <property type="entry name" value="PROKAR_LIPOPROTEIN"/>
    <property type="match status" value="1"/>
</dbReference>
<feature type="domain" description="M23ase beta-sheet core" evidence="1">
    <location>
        <begin position="180"/>
        <end position="258"/>
    </location>
</feature>
<dbReference type="Gene3D" id="2.70.70.10">
    <property type="entry name" value="Glucose Permease (Domain IIA)"/>
    <property type="match status" value="1"/>
</dbReference>
<dbReference type="EMBL" id="MEUA01000061">
    <property type="protein sequence ID" value="OGC13145.1"/>
    <property type="molecule type" value="Genomic_DNA"/>
</dbReference>
<gene>
    <name evidence="2" type="ORF">A2290_07540</name>
</gene>
<dbReference type="Pfam" id="PF13620">
    <property type="entry name" value="CarboxypepD_reg"/>
    <property type="match status" value="1"/>
</dbReference>
<dbReference type="InterPro" id="IPR016047">
    <property type="entry name" value="M23ase_b-sheet_dom"/>
</dbReference>